<keyword evidence="3" id="KW-1185">Reference proteome</keyword>
<organism evidence="2 3">
    <name type="scientific">Blastopirellula sediminis</name>
    <dbReference type="NCBI Taxonomy" id="2894196"/>
    <lineage>
        <taxon>Bacteria</taxon>
        <taxon>Pseudomonadati</taxon>
        <taxon>Planctomycetota</taxon>
        <taxon>Planctomycetia</taxon>
        <taxon>Pirellulales</taxon>
        <taxon>Pirellulaceae</taxon>
        <taxon>Blastopirellula</taxon>
    </lineage>
</organism>
<proteinExistence type="predicted"/>
<protein>
    <submittedName>
        <fullName evidence="2">DUF1559 domain-containing protein</fullName>
    </submittedName>
</protein>
<gene>
    <name evidence="2" type="ORF">LOC68_11260</name>
</gene>
<reference evidence="2" key="1">
    <citation type="submission" date="2021-11" db="EMBL/GenBank/DDBJ databases">
        <title>Genome sequence.</title>
        <authorList>
            <person name="Sun Q."/>
        </authorList>
    </citation>
    <scope>NUCLEOTIDE SEQUENCE</scope>
    <source>
        <strain evidence="2">JC732</strain>
    </source>
</reference>
<accession>A0A9X1SGG9</accession>
<evidence type="ECO:0000313" key="2">
    <source>
        <dbReference type="EMBL" id="MCC9628977.1"/>
    </source>
</evidence>
<dbReference type="EMBL" id="JAJKFT010000009">
    <property type="protein sequence ID" value="MCC9628977.1"/>
    <property type="molecule type" value="Genomic_DNA"/>
</dbReference>
<dbReference type="PANTHER" id="PTHR30093">
    <property type="entry name" value="GENERAL SECRETION PATHWAY PROTEIN G"/>
    <property type="match status" value="1"/>
</dbReference>
<dbReference type="AlphaFoldDB" id="A0A9X1SGG9"/>
<sequence>MHDYHDVYGSFPPAFVADANGKPLHSWRVLLLPFLDERELYEKYDFSQPWDAPDNRKLLDKMPWVFRDPRFRSDDPSLTTYQVVVGDGMIFDPQFGRVAFPDIRDGSTATLLAVENLGHAVPWTKPVDMSVSDLESGVLLDSAPRGMFVILMADGTRQNVYSKTAAQLKSAATRSGGETPPNWRL</sequence>
<dbReference type="Pfam" id="PF07596">
    <property type="entry name" value="SBP_bac_10"/>
    <property type="match status" value="1"/>
</dbReference>
<comment type="caution">
    <text evidence="2">The sequence shown here is derived from an EMBL/GenBank/DDBJ whole genome shotgun (WGS) entry which is preliminary data.</text>
</comment>
<dbReference type="PANTHER" id="PTHR30093:SF2">
    <property type="entry name" value="TYPE II SECRETION SYSTEM PROTEIN H"/>
    <property type="match status" value="1"/>
</dbReference>
<dbReference type="InterPro" id="IPR011453">
    <property type="entry name" value="DUF1559"/>
</dbReference>
<evidence type="ECO:0000259" key="1">
    <source>
        <dbReference type="Pfam" id="PF07596"/>
    </source>
</evidence>
<name>A0A9X1SGG9_9BACT</name>
<evidence type="ECO:0000313" key="3">
    <source>
        <dbReference type="Proteomes" id="UP001139103"/>
    </source>
</evidence>
<feature type="domain" description="DUF1559" evidence="1">
    <location>
        <begin position="1"/>
        <end position="62"/>
    </location>
</feature>
<dbReference type="Proteomes" id="UP001139103">
    <property type="component" value="Unassembled WGS sequence"/>
</dbReference>